<reference evidence="1 2" key="1">
    <citation type="submission" date="2018-09" db="EMBL/GenBank/DDBJ databases">
        <title>Cohnella cavernae sp. nov., isolated from a karst cave.</title>
        <authorList>
            <person name="Zhu H."/>
        </authorList>
    </citation>
    <scope>NUCLEOTIDE SEQUENCE [LARGE SCALE GENOMIC DNA]</scope>
    <source>
        <strain evidence="1 2">K2E09-144</strain>
    </source>
</reference>
<dbReference type="OrthoDB" id="1905743at2"/>
<comment type="caution">
    <text evidence="1">The sequence shown here is derived from an EMBL/GenBank/DDBJ whole genome shotgun (WGS) entry which is preliminary data.</text>
</comment>
<dbReference type="Pfam" id="PF20092">
    <property type="entry name" value="DUF6483"/>
    <property type="match status" value="1"/>
</dbReference>
<sequence>MLERDFLMRMIAQSAKALGVIMGLREQKKPDEALVLVDDYLSRELRLKSRIAMGLSDDNLLKMLSVGDVVNGESVAVLSAFLQEEAELLSDLGRTEASVPRFEKALRLNLFLLKQNADPDNWDTRPRVDRLLASLDGYDWEPETYRAVMDWHEREGRYAEAENTLFELQNVSVASNEDGTSFYQRLALLTDEELEAGGLSRFELESGLREWNSLLKGS</sequence>
<evidence type="ECO:0000313" key="2">
    <source>
        <dbReference type="Proteomes" id="UP000266340"/>
    </source>
</evidence>
<proteinExistence type="predicted"/>
<dbReference type="RefSeq" id="WP_119150671.1">
    <property type="nucleotide sequence ID" value="NZ_JBHSOV010000059.1"/>
</dbReference>
<organism evidence="1 2">
    <name type="scientific">Cohnella faecalis</name>
    <dbReference type="NCBI Taxonomy" id="2315694"/>
    <lineage>
        <taxon>Bacteria</taxon>
        <taxon>Bacillati</taxon>
        <taxon>Bacillota</taxon>
        <taxon>Bacilli</taxon>
        <taxon>Bacillales</taxon>
        <taxon>Paenibacillaceae</taxon>
        <taxon>Cohnella</taxon>
    </lineage>
</organism>
<protein>
    <recommendedName>
        <fullName evidence="3">Tetratricopeptide repeat protein</fullName>
    </recommendedName>
</protein>
<dbReference type="InterPro" id="IPR045507">
    <property type="entry name" value="DUF6483"/>
</dbReference>
<dbReference type="Proteomes" id="UP000266340">
    <property type="component" value="Unassembled WGS sequence"/>
</dbReference>
<gene>
    <name evidence="1" type="ORF">D3H35_18305</name>
</gene>
<evidence type="ECO:0008006" key="3">
    <source>
        <dbReference type="Google" id="ProtNLM"/>
    </source>
</evidence>
<keyword evidence="2" id="KW-1185">Reference proteome</keyword>
<dbReference type="EMBL" id="QXJM01000039">
    <property type="protein sequence ID" value="RIE02634.1"/>
    <property type="molecule type" value="Genomic_DNA"/>
</dbReference>
<evidence type="ECO:0000313" key="1">
    <source>
        <dbReference type="EMBL" id="RIE02634.1"/>
    </source>
</evidence>
<name>A0A398CUG9_9BACL</name>
<accession>A0A398CUG9</accession>
<dbReference type="AlphaFoldDB" id="A0A398CUG9"/>